<accession>A0A8X7VKK4</accession>
<reference evidence="1 2" key="1">
    <citation type="submission" date="2020-02" db="EMBL/GenBank/DDBJ databases">
        <authorList>
            <person name="Ma Q."/>
            <person name="Huang Y."/>
            <person name="Song X."/>
            <person name="Pei D."/>
        </authorList>
    </citation>
    <scope>NUCLEOTIDE SEQUENCE [LARGE SCALE GENOMIC DNA]</scope>
    <source>
        <strain evidence="1">Sxm20200214</strain>
        <tissue evidence="1">Leaf</tissue>
    </source>
</reference>
<comment type="caution">
    <text evidence="1">The sequence shown here is derived from an EMBL/GenBank/DDBJ whole genome shotgun (WGS) entry which is preliminary data.</text>
</comment>
<protein>
    <submittedName>
        <fullName evidence="1">Uncharacterized protein</fullName>
    </submittedName>
</protein>
<name>A0A8X7VKK4_BRACI</name>
<keyword evidence="2" id="KW-1185">Reference proteome</keyword>
<dbReference type="EMBL" id="JAAMPC010000005">
    <property type="protein sequence ID" value="KAG2312971.1"/>
    <property type="molecule type" value="Genomic_DNA"/>
</dbReference>
<proteinExistence type="predicted"/>
<dbReference type="Proteomes" id="UP000886595">
    <property type="component" value="Unassembled WGS sequence"/>
</dbReference>
<organism evidence="1 2">
    <name type="scientific">Brassica carinata</name>
    <name type="common">Ethiopian mustard</name>
    <name type="synonym">Abyssinian cabbage</name>
    <dbReference type="NCBI Taxonomy" id="52824"/>
    <lineage>
        <taxon>Eukaryota</taxon>
        <taxon>Viridiplantae</taxon>
        <taxon>Streptophyta</taxon>
        <taxon>Embryophyta</taxon>
        <taxon>Tracheophyta</taxon>
        <taxon>Spermatophyta</taxon>
        <taxon>Magnoliopsida</taxon>
        <taxon>eudicotyledons</taxon>
        <taxon>Gunneridae</taxon>
        <taxon>Pentapetalae</taxon>
        <taxon>rosids</taxon>
        <taxon>malvids</taxon>
        <taxon>Brassicales</taxon>
        <taxon>Brassicaceae</taxon>
        <taxon>Brassiceae</taxon>
        <taxon>Brassica</taxon>
    </lineage>
</organism>
<sequence length="97" mass="10927">MHRDELRAIMAALWIFVKSFSPRVSIPLLLVALIVVLVWLSQGMACSLHHELAVVPLRCFQQAVLILHGPRMIYNGDLQRGLCIVPGVDRRQGMLEV</sequence>
<gene>
    <name evidence="1" type="ORF">Bca52824_024528</name>
</gene>
<evidence type="ECO:0000313" key="2">
    <source>
        <dbReference type="Proteomes" id="UP000886595"/>
    </source>
</evidence>
<dbReference type="AlphaFoldDB" id="A0A8X7VKK4"/>
<evidence type="ECO:0000313" key="1">
    <source>
        <dbReference type="EMBL" id="KAG2312971.1"/>
    </source>
</evidence>